<proteinExistence type="inferred from homology"/>
<gene>
    <name evidence="8" type="ORF">SAMN04244570_0822</name>
</gene>
<dbReference type="RefSeq" id="WP_078816632.1">
    <property type="nucleotide sequence ID" value="NZ_FUYJ01000001.1"/>
</dbReference>
<feature type="compositionally biased region" description="Basic and acidic residues" evidence="6">
    <location>
        <begin position="25"/>
        <end position="44"/>
    </location>
</feature>
<dbReference type="CDD" id="cd13537">
    <property type="entry name" value="PBP2_YvgL_like"/>
    <property type="match status" value="1"/>
</dbReference>
<dbReference type="Proteomes" id="UP000190042">
    <property type="component" value="Unassembled WGS sequence"/>
</dbReference>
<dbReference type="Pfam" id="PF13531">
    <property type="entry name" value="SBP_bac_11"/>
    <property type="match status" value="1"/>
</dbReference>
<dbReference type="InterPro" id="IPR041879">
    <property type="entry name" value="YvgL-like_PBP2"/>
</dbReference>
<comment type="similarity">
    <text evidence="1">Belongs to the bacterial solute-binding protein ModA family.</text>
</comment>
<evidence type="ECO:0000256" key="5">
    <source>
        <dbReference type="PIRSR" id="PIRSR004846-1"/>
    </source>
</evidence>
<dbReference type="InterPro" id="IPR050682">
    <property type="entry name" value="ModA/WtpA"/>
</dbReference>
<protein>
    <submittedName>
        <fullName evidence="8">Molybdate transport system substrate-binding protein</fullName>
    </submittedName>
</protein>
<feature type="binding site" evidence="5">
    <location>
        <position position="85"/>
    </location>
    <ligand>
        <name>molybdate</name>
        <dbReference type="ChEBI" id="CHEBI:36264"/>
    </ligand>
</feature>
<evidence type="ECO:0000256" key="2">
    <source>
        <dbReference type="ARBA" id="ARBA00022505"/>
    </source>
</evidence>
<feature type="binding site" evidence="5">
    <location>
        <position position="212"/>
    </location>
    <ligand>
        <name>molybdate</name>
        <dbReference type="ChEBI" id="CHEBI:36264"/>
    </ligand>
</feature>
<evidence type="ECO:0000313" key="9">
    <source>
        <dbReference type="Proteomes" id="UP000190042"/>
    </source>
</evidence>
<dbReference type="NCBIfam" id="TIGR01256">
    <property type="entry name" value="modA"/>
    <property type="match status" value="1"/>
</dbReference>
<evidence type="ECO:0000256" key="1">
    <source>
        <dbReference type="ARBA" id="ARBA00009175"/>
    </source>
</evidence>
<name>A0A1T4XJM3_9BACL</name>
<evidence type="ECO:0000256" key="4">
    <source>
        <dbReference type="ARBA" id="ARBA00022729"/>
    </source>
</evidence>
<evidence type="ECO:0000256" key="7">
    <source>
        <dbReference type="SAM" id="SignalP"/>
    </source>
</evidence>
<feature type="region of interest" description="Disordered" evidence="6">
    <location>
        <begin position="25"/>
        <end position="45"/>
    </location>
</feature>
<evidence type="ECO:0000256" key="3">
    <source>
        <dbReference type="ARBA" id="ARBA00022723"/>
    </source>
</evidence>
<keyword evidence="2 5" id="KW-0500">Molybdenum</keyword>
<feature type="binding site" evidence="5">
    <location>
        <position position="194"/>
    </location>
    <ligand>
        <name>molybdate</name>
        <dbReference type="ChEBI" id="CHEBI:36264"/>
    </ligand>
</feature>
<dbReference type="AlphaFoldDB" id="A0A1T4XJM3"/>
<feature type="chain" id="PRO_5039345686" evidence="7">
    <location>
        <begin position="24"/>
        <end position="274"/>
    </location>
</feature>
<keyword evidence="9" id="KW-1185">Reference proteome</keyword>
<dbReference type="GO" id="GO:0030973">
    <property type="term" value="F:molybdate ion binding"/>
    <property type="evidence" value="ECO:0007669"/>
    <property type="project" value="UniProtKB-ARBA"/>
</dbReference>
<feature type="signal peptide" evidence="7">
    <location>
        <begin position="1"/>
        <end position="23"/>
    </location>
</feature>
<sequence length="274" mass="30296">MKRFLLSVTFAVLSVLLFGCSNNNEPEKTDATVDRETPESKQQPDEEVALLISAAASLTDALEDLKSTFEEEHEGIKLTYNFGSSGKLAKNIENGAPSDVFLSASSKDMNDMEEKGLINNESRENFTSNVLVLITHKDSDSTIDSFEDIDPAALDHFAVGEPESVPVGRYTKETFETLDLWEPLQDKLVLGSDVRQVLTHVEMGNADYGVVYSSDAYISNDVKVLAESDPEWHAPIVYPGAVVKDSKHQEAAQQFLDYLTSDKGKETLQEFGFK</sequence>
<evidence type="ECO:0000256" key="6">
    <source>
        <dbReference type="SAM" id="MobiDB-lite"/>
    </source>
</evidence>
<dbReference type="SUPFAM" id="SSF53850">
    <property type="entry name" value="Periplasmic binding protein-like II"/>
    <property type="match status" value="1"/>
</dbReference>
<dbReference type="Gene3D" id="3.40.190.10">
    <property type="entry name" value="Periplasmic binding protein-like II"/>
    <property type="match status" value="2"/>
</dbReference>
<dbReference type="InterPro" id="IPR005950">
    <property type="entry name" value="ModA"/>
</dbReference>
<dbReference type="PIRSF" id="PIRSF004846">
    <property type="entry name" value="ModA"/>
    <property type="match status" value="1"/>
</dbReference>
<reference evidence="9" key="1">
    <citation type="submission" date="2017-02" db="EMBL/GenBank/DDBJ databases">
        <authorList>
            <person name="Varghese N."/>
            <person name="Submissions S."/>
        </authorList>
    </citation>
    <scope>NUCLEOTIDE SEQUENCE [LARGE SCALE GENOMIC DNA]</scope>
    <source>
        <strain evidence="9">DSM 23966</strain>
    </source>
</reference>
<dbReference type="FunFam" id="3.40.190.10:FF:000035">
    <property type="entry name" value="Molybdate ABC transporter substrate-binding protein"/>
    <property type="match status" value="1"/>
</dbReference>
<keyword evidence="4 7" id="KW-0732">Signal</keyword>
<dbReference type="PANTHER" id="PTHR30632">
    <property type="entry name" value="MOLYBDATE-BINDING PERIPLASMIC PROTEIN"/>
    <property type="match status" value="1"/>
</dbReference>
<dbReference type="EMBL" id="FUYJ01000001">
    <property type="protein sequence ID" value="SKA89315.1"/>
    <property type="molecule type" value="Genomic_DNA"/>
</dbReference>
<dbReference type="GO" id="GO:0015689">
    <property type="term" value="P:molybdate ion transport"/>
    <property type="evidence" value="ECO:0007669"/>
    <property type="project" value="InterPro"/>
</dbReference>
<dbReference type="GO" id="GO:0046872">
    <property type="term" value="F:metal ion binding"/>
    <property type="evidence" value="ECO:0007669"/>
    <property type="project" value="UniProtKB-KW"/>
</dbReference>
<dbReference type="PROSITE" id="PS51257">
    <property type="entry name" value="PROKAR_LIPOPROTEIN"/>
    <property type="match status" value="1"/>
</dbReference>
<accession>A0A1T4XJM3</accession>
<keyword evidence="3 5" id="KW-0479">Metal-binding</keyword>
<feature type="binding site" evidence="5">
    <location>
        <position position="57"/>
    </location>
    <ligand>
        <name>molybdate</name>
        <dbReference type="ChEBI" id="CHEBI:36264"/>
    </ligand>
</feature>
<organism evidence="8 9">
    <name type="scientific">Sporosarcina newyorkensis</name>
    <dbReference type="NCBI Taxonomy" id="759851"/>
    <lineage>
        <taxon>Bacteria</taxon>
        <taxon>Bacillati</taxon>
        <taxon>Bacillota</taxon>
        <taxon>Bacilli</taxon>
        <taxon>Bacillales</taxon>
        <taxon>Caryophanaceae</taxon>
        <taxon>Sporosarcina</taxon>
    </lineage>
</organism>
<evidence type="ECO:0000313" key="8">
    <source>
        <dbReference type="EMBL" id="SKA89315.1"/>
    </source>
</evidence>
<dbReference type="GO" id="GO:1901359">
    <property type="term" value="F:tungstate binding"/>
    <property type="evidence" value="ECO:0007669"/>
    <property type="project" value="UniProtKB-ARBA"/>
</dbReference>
<dbReference type="PANTHER" id="PTHR30632:SF0">
    <property type="entry name" value="SULFATE-BINDING PROTEIN"/>
    <property type="match status" value="1"/>
</dbReference>